<dbReference type="GO" id="GO:0004553">
    <property type="term" value="F:hydrolase activity, hydrolyzing O-glycosyl compounds"/>
    <property type="evidence" value="ECO:0007669"/>
    <property type="project" value="InterPro"/>
</dbReference>
<dbReference type="GO" id="GO:0003677">
    <property type="term" value="F:DNA binding"/>
    <property type="evidence" value="ECO:0007669"/>
    <property type="project" value="UniProtKB-KW"/>
</dbReference>
<keyword evidence="18" id="KW-0539">Nucleus</keyword>
<evidence type="ECO:0000256" key="6">
    <source>
        <dbReference type="ARBA" id="ARBA00010838"/>
    </source>
</evidence>
<sequence length="556" mass="63990">MDSVKIREVWGVNLDHELFLFDQTLQHHNLLSFDTEFPGFLRNTPRDAPETLRYPDLKFNIDNTKLIQLGITLSDDNGNISSTWEFNFCDFDIDNDACNETSIDFLKKSGLDFERIRKDGIFMSVFRRKFLEILSVHANLKWVTFHGLYDLAYVLKLLSNNPLPLTVFDFVKEAALYFTAVFDIKFIARFCKGLMGGELGLNRLACILTVDRCGEAHNAGSDSLLTACVFAKMKNVYRIEERNFDGFLYSISPKIQSMRPKIVVPHYYQPLIPCRPPFPQMMVCYGRPTDPGYHFQHVSPQNGVALQPLPIKFHQGKITDFSNADVAMDQYHLFAEDIQLMKDMGMDAYRFSIAWSQIFPIINFVSTVMVLVWLQERGMALRSYAVSDDDDCHHQVVKNNEVPAVVYRFDPTDKELIVDYLFHKVHGNPLPSTTVVKECDVYGDSRAWKGLFEALEEDTLYFFTRLKKKTEKGKRIDRATNSGTWKGHQGDKDIFRYNDNHQMVHIGSRRNFSFIPKEGIQETCCTWVMHNSTSTGWMAACSTKTTTHTCFAGSRR</sequence>
<evidence type="ECO:0000256" key="13">
    <source>
        <dbReference type="ARBA" id="ARBA00022839"/>
    </source>
</evidence>
<protein>
    <recommendedName>
        <fullName evidence="8">poly(A)-specific ribonuclease</fullName>
        <ecNumber evidence="8">3.1.13.4</ecNumber>
    </recommendedName>
</protein>
<dbReference type="PANTHER" id="PTHR10797">
    <property type="entry name" value="CCR4-NOT TRANSCRIPTION COMPLEX SUBUNIT"/>
    <property type="match status" value="1"/>
</dbReference>
<evidence type="ECO:0000256" key="10">
    <source>
        <dbReference type="ARBA" id="ARBA00022722"/>
    </source>
</evidence>
<dbReference type="GO" id="GO:0005634">
    <property type="term" value="C:nucleus"/>
    <property type="evidence" value="ECO:0007669"/>
    <property type="project" value="UniProtKB-SubCell"/>
</dbReference>
<keyword evidence="16" id="KW-0238">DNA-binding</keyword>
<dbReference type="InterPro" id="IPR012337">
    <property type="entry name" value="RNaseH-like_sf"/>
</dbReference>
<reference evidence="23" key="1">
    <citation type="journal article" date="2019" name="Gigascience">
        <title>De novo genome assembly of the endangered Acer yangbiense, a plant species with extremely small populations endemic to Yunnan Province, China.</title>
        <authorList>
            <person name="Yang J."/>
            <person name="Wariss H.M."/>
            <person name="Tao L."/>
            <person name="Zhang R."/>
            <person name="Yun Q."/>
            <person name="Hollingsworth P."/>
            <person name="Dao Z."/>
            <person name="Luo G."/>
            <person name="Guo H."/>
            <person name="Ma Y."/>
            <person name="Sun W."/>
        </authorList>
    </citation>
    <scope>NUCLEOTIDE SEQUENCE [LARGE SCALE GENOMIC DNA]</scope>
    <source>
        <strain evidence="23">cv. Malutang</strain>
    </source>
</reference>
<evidence type="ECO:0000256" key="19">
    <source>
        <dbReference type="ARBA" id="ARBA00025148"/>
    </source>
</evidence>
<dbReference type="InterPro" id="IPR001360">
    <property type="entry name" value="Glyco_hydro_1"/>
</dbReference>
<keyword evidence="20" id="KW-0812">Transmembrane</keyword>
<dbReference type="Gene3D" id="2.170.150.80">
    <property type="entry name" value="NAC domain"/>
    <property type="match status" value="1"/>
</dbReference>
<evidence type="ECO:0000259" key="21">
    <source>
        <dbReference type="PROSITE" id="PS51005"/>
    </source>
</evidence>
<keyword evidence="20" id="KW-0472">Membrane</keyword>
<evidence type="ECO:0000256" key="11">
    <source>
        <dbReference type="ARBA" id="ARBA00022723"/>
    </source>
</evidence>
<dbReference type="GO" id="GO:0003723">
    <property type="term" value="F:RNA binding"/>
    <property type="evidence" value="ECO:0007669"/>
    <property type="project" value="UniProtKB-KW"/>
</dbReference>
<dbReference type="GO" id="GO:0006355">
    <property type="term" value="P:regulation of DNA-templated transcription"/>
    <property type="evidence" value="ECO:0007669"/>
    <property type="project" value="InterPro"/>
</dbReference>
<evidence type="ECO:0000256" key="1">
    <source>
        <dbReference type="ARBA" id="ARBA00001663"/>
    </source>
</evidence>
<dbReference type="GO" id="GO:0005737">
    <property type="term" value="C:cytoplasm"/>
    <property type="evidence" value="ECO:0007669"/>
    <property type="project" value="UniProtKB-SubCell"/>
</dbReference>
<keyword evidence="17" id="KW-0804">Transcription</keyword>
<evidence type="ECO:0000313" key="23">
    <source>
        <dbReference type="Proteomes" id="UP000323000"/>
    </source>
</evidence>
<accession>A0A5C7HLZ5</accession>
<evidence type="ECO:0000256" key="5">
    <source>
        <dbReference type="ARBA" id="ARBA00008372"/>
    </source>
</evidence>
<dbReference type="SUPFAM" id="SSF101941">
    <property type="entry name" value="NAC domain"/>
    <property type="match status" value="1"/>
</dbReference>
<dbReference type="InterPro" id="IPR017853">
    <property type="entry name" value="GH"/>
</dbReference>
<feature type="transmembrane region" description="Helical" evidence="20">
    <location>
        <begin position="354"/>
        <end position="374"/>
    </location>
</feature>
<keyword evidence="23" id="KW-1185">Reference proteome</keyword>
<dbReference type="InterPro" id="IPR036397">
    <property type="entry name" value="RNaseH_sf"/>
</dbReference>
<keyword evidence="14" id="KW-0694">RNA-binding</keyword>
<evidence type="ECO:0000256" key="4">
    <source>
        <dbReference type="ARBA" id="ARBA00004496"/>
    </source>
</evidence>
<comment type="cofactor">
    <cofactor evidence="2">
        <name>a divalent metal cation</name>
        <dbReference type="ChEBI" id="CHEBI:60240"/>
    </cofactor>
</comment>
<evidence type="ECO:0000313" key="22">
    <source>
        <dbReference type="EMBL" id="TXG58011.1"/>
    </source>
</evidence>
<feature type="domain" description="NAC" evidence="21">
    <location>
        <begin position="403"/>
        <end position="556"/>
    </location>
</feature>
<dbReference type="SUPFAM" id="SSF51445">
    <property type="entry name" value="(Trans)glycosidases"/>
    <property type="match status" value="1"/>
</dbReference>
<dbReference type="Pfam" id="PF04857">
    <property type="entry name" value="CAF1"/>
    <property type="match status" value="1"/>
</dbReference>
<dbReference type="SUPFAM" id="SSF53098">
    <property type="entry name" value="Ribonuclease H-like"/>
    <property type="match status" value="1"/>
</dbReference>
<dbReference type="Proteomes" id="UP000323000">
    <property type="component" value="Chromosome 7"/>
</dbReference>
<keyword evidence="10" id="KW-0540">Nuclease</keyword>
<dbReference type="OrthoDB" id="696953at2759"/>
<evidence type="ECO:0000256" key="15">
    <source>
        <dbReference type="ARBA" id="ARBA00023015"/>
    </source>
</evidence>
<dbReference type="Pfam" id="PF00232">
    <property type="entry name" value="Glyco_hydro_1"/>
    <property type="match status" value="1"/>
</dbReference>
<comment type="catalytic activity">
    <reaction evidence="1">
        <text>Exonucleolytic cleavage of poly(A) to 5'-AMP.</text>
        <dbReference type="EC" id="3.1.13.4"/>
    </reaction>
</comment>
<evidence type="ECO:0000256" key="20">
    <source>
        <dbReference type="SAM" id="Phobius"/>
    </source>
</evidence>
<dbReference type="EC" id="3.1.13.4" evidence="8"/>
<evidence type="ECO:0000256" key="17">
    <source>
        <dbReference type="ARBA" id="ARBA00023163"/>
    </source>
</evidence>
<organism evidence="22 23">
    <name type="scientific">Acer yangbiense</name>
    <dbReference type="NCBI Taxonomy" id="1000413"/>
    <lineage>
        <taxon>Eukaryota</taxon>
        <taxon>Viridiplantae</taxon>
        <taxon>Streptophyta</taxon>
        <taxon>Embryophyta</taxon>
        <taxon>Tracheophyta</taxon>
        <taxon>Spermatophyta</taxon>
        <taxon>Magnoliopsida</taxon>
        <taxon>eudicotyledons</taxon>
        <taxon>Gunneridae</taxon>
        <taxon>Pentapetalae</taxon>
        <taxon>rosids</taxon>
        <taxon>malvids</taxon>
        <taxon>Sapindales</taxon>
        <taxon>Sapindaceae</taxon>
        <taxon>Hippocastanoideae</taxon>
        <taxon>Acereae</taxon>
        <taxon>Acer</taxon>
    </lineage>
</organism>
<dbReference type="GO" id="GO:0005975">
    <property type="term" value="P:carbohydrate metabolic process"/>
    <property type="evidence" value="ECO:0007669"/>
    <property type="project" value="InterPro"/>
</dbReference>
<evidence type="ECO:0000256" key="2">
    <source>
        <dbReference type="ARBA" id="ARBA00001968"/>
    </source>
</evidence>
<dbReference type="InterPro" id="IPR006941">
    <property type="entry name" value="RNase_CAF1"/>
</dbReference>
<comment type="subcellular location">
    <subcellularLocation>
        <location evidence="4">Cytoplasm</location>
    </subcellularLocation>
    <subcellularLocation>
        <location evidence="3">Nucleus</location>
    </subcellularLocation>
</comment>
<comment type="caution">
    <text evidence="22">The sequence shown here is derived from an EMBL/GenBank/DDBJ whole genome shotgun (WGS) entry which is preliminary data.</text>
</comment>
<comment type="similarity">
    <text evidence="6">Belongs to the glycosyl hydrolase 1 family.</text>
</comment>
<dbReference type="Gene3D" id="3.20.20.80">
    <property type="entry name" value="Glycosidases"/>
    <property type="match status" value="1"/>
</dbReference>
<evidence type="ECO:0000256" key="8">
    <source>
        <dbReference type="ARBA" id="ARBA00012161"/>
    </source>
</evidence>
<dbReference type="InterPro" id="IPR003441">
    <property type="entry name" value="NAC-dom"/>
</dbReference>
<dbReference type="InterPro" id="IPR039637">
    <property type="entry name" value="CNOT7/CNOT8/Pop2"/>
</dbReference>
<proteinExistence type="inferred from homology"/>
<evidence type="ECO:0000256" key="12">
    <source>
        <dbReference type="ARBA" id="ARBA00022801"/>
    </source>
</evidence>
<keyword evidence="13" id="KW-0269">Exonuclease</keyword>
<dbReference type="GO" id="GO:0046872">
    <property type="term" value="F:metal ion binding"/>
    <property type="evidence" value="ECO:0007669"/>
    <property type="project" value="UniProtKB-KW"/>
</dbReference>
<evidence type="ECO:0000256" key="9">
    <source>
        <dbReference type="ARBA" id="ARBA00022490"/>
    </source>
</evidence>
<evidence type="ECO:0000256" key="7">
    <source>
        <dbReference type="ARBA" id="ARBA00011757"/>
    </source>
</evidence>
<keyword evidence="20" id="KW-1133">Transmembrane helix</keyword>
<dbReference type="EMBL" id="VAHF01000007">
    <property type="protein sequence ID" value="TXG58011.1"/>
    <property type="molecule type" value="Genomic_DNA"/>
</dbReference>
<dbReference type="GO" id="GO:0030014">
    <property type="term" value="C:CCR4-NOT complex"/>
    <property type="evidence" value="ECO:0007669"/>
    <property type="project" value="InterPro"/>
</dbReference>
<keyword evidence="9" id="KW-0963">Cytoplasm</keyword>
<comment type="subunit">
    <text evidence="7">Component of the CCR4-NOT complex, at least composed of CRR4 and CAF1 proteins.</text>
</comment>
<evidence type="ECO:0000256" key="14">
    <source>
        <dbReference type="ARBA" id="ARBA00022884"/>
    </source>
</evidence>
<gene>
    <name evidence="22" type="ORF">EZV62_015840</name>
</gene>
<dbReference type="AlphaFoldDB" id="A0A5C7HLZ5"/>
<dbReference type="PROSITE" id="PS51005">
    <property type="entry name" value="NAC"/>
    <property type="match status" value="1"/>
</dbReference>
<dbReference type="InterPro" id="IPR036093">
    <property type="entry name" value="NAC_dom_sf"/>
</dbReference>
<keyword evidence="12" id="KW-0378">Hydrolase</keyword>
<dbReference type="Pfam" id="PF02365">
    <property type="entry name" value="NAM"/>
    <property type="match status" value="1"/>
</dbReference>
<name>A0A5C7HLZ5_9ROSI</name>
<comment type="function">
    <text evidence="19">Ubiquitous transcription factor required for a diverse set of processes. It is a component of the CCR4 complex involved in the control of gene expression.</text>
</comment>
<comment type="similarity">
    <text evidence="5">Belongs to the CAF1 family.</text>
</comment>
<evidence type="ECO:0000256" key="3">
    <source>
        <dbReference type="ARBA" id="ARBA00004123"/>
    </source>
</evidence>
<keyword evidence="11" id="KW-0479">Metal-binding</keyword>
<evidence type="ECO:0000256" key="18">
    <source>
        <dbReference type="ARBA" id="ARBA00023242"/>
    </source>
</evidence>
<dbReference type="GO" id="GO:0004535">
    <property type="term" value="F:poly(A)-specific ribonuclease activity"/>
    <property type="evidence" value="ECO:0007669"/>
    <property type="project" value="UniProtKB-EC"/>
</dbReference>
<dbReference type="Gene3D" id="3.30.420.10">
    <property type="entry name" value="Ribonuclease H-like superfamily/Ribonuclease H"/>
    <property type="match status" value="1"/>
</dbReference>
<keyword evidence="15" id="KW-0805">Transcription regulation</keyword>
<evidence type="ECO:0000256" key="16">
    <source>
        <dbReference type="ARBA" id="ARBA00023125"/>
    </source>
</evidence>